<dbReference type="InterPro" id="IPR011050">
    <property type="entry name" value="Pectin_lyase_fold/virulence"/>
</dbReference>
<keyword evidence="3" id="KW-0063">Aspartyl esterase</keyword>
<keyword evidence="2" id="KW-0378">Hydrolase</keyword>
<feature type="domain" description="Pectinesterase catalytic" evidence="4">
    <location>
        <begin position="2"/>
        <end position="294"/>
    </location>
</feature>
<dbReference type="PANTHER" id="PTHR31321:SF57">
    <property type="entry name" value="PECTINESTERASE 53-RELATED"/>
    <property type="match status" value="1"/>
</dbReference>
<dbReference type="InterPro" id="IPR012334">
    <property type="entry name" value="Pectin_lyas_fold"/>
</dbReference>
<dbReference type="Gene3D" id="2.160.20.10">
    <property type="entry name" value="Single-stranded right-handed beta-helix, Pectin lyase-like"/>
    <property type="match status" value="1"/>
</dbReference>
<sequence length="331" mass="36920">MQQALDAAPQNEQSWRIAVYPGDYYERVIIDRANLTLVGAGMENTRIIYGRYAGQKVSADSDETWGTFRTATLEVNAKDVTLSHLTIENSFDYPANELLDKVDSDKVNGEQAVALKVSQLTDRSVFNQIRLLGYQDTLYVQGGRSYFKGGEIHGHVDFIFGNGNALFEGVDIISRARMQPKKITGYITAPSTLIENEYGLTFIRCRLLREGGVPDNSVPLGRPWHPTTTFSDGRYANPFAVGKSVFIDTFMDAHISTVGWVSMGGTSKDGSRKQFNPLTEARFFEYNSRGPGAPINPQRPQLTKQSVKRYDPNKMIAEWGNKSPEVGINKE</sequence>
<reference evidence="5 6" key="1">
    <citation type="journal article" date="2017" name="Antonie Van Leeuwenhoek">
        <title>Rhizobium rhizosphaerae sp. nov., a novel species isolated from rice rhizosphere.</title>
        <authorList>
            <person name="Zhao J.J."/>
            <person name="Zhang J."/>
            <person name="Zhang R.J."/>
            <person name="Zhang C.W."/>
            <person name="Yin H.Q."/>
            <person name="Zhang X.X."/>
        </authorList>
    </citation>
    <scope>NUCLEOTIDE SEQUENCE [LARGE SCALE GENOMIC DNA]</scope>
    <source>
        <strain evidence="5 6">BSs20135</strain>
    </source>
</reference>
<dbReference type="EMBL" id="BAEO01000067">
    <property type="protein sequence ID" value="GAC22043.1"/>
    <property type="molecule type" value="Genomic_DNA"/>
</dbReference>
<dbReference type="eggNOG" id="COG4677">
    <property type="taxonomic scope" value="Bacteria"/>
</dbReference>
<comment type="caution">
    <text evidence="5">The sequence shown here is derived from an EMBL/GenBank/DDBJ whole genome shotgun (WGS) entry which is preliminary data.</text>
</comment>
<dbReference type="AlphaFoldDB" id="K6YZ59"/>
<dbReference type="Pfam" id="PF01095">
    <property type="entry name" value="Pectinesterase"/>
    <property type="match status" value="1"/>
</dbReference>
<dbReference type="SUPFAM" id="SSF51126">
    <property type="entry name" value="Pectin lyase-like"/>
    <property type="match status" value="1"/>
</dbReference>
<proteinExistence type="inferred from homology"/>
<evidence type="ECO:0000259" key="4">
    <source>
        <dbReference type="Pfam" id="PF01095"/>
    </source>
</evidence>
<organism evidence="5 6">
    <name type="scientific">Paraglaciecola arctica BSs20135</name>
    <dbReference type="NCBI Taxonomy" id="493475"/>
    <lineage>
        <taxon>Bacteria</taxon>
        <taxon>Pseudomonadati</taxon>
        <taxon>Pseudomonadota</taxon>
        <taxon>Gammaproteobacteria</taxon>
        <taxon>Alteromonadales</taxon>
        <taxon>Alteromonadaceae</taxon>
        <taxon>Paraglaciecola</taxon>
    </lineage>
</organism>
<evidence type="ECO:0000313" key="5">
    <source>
        <dbReference type="EMBL" id="GAC22043.1"/>
    </source>
</evidence>
<evidence type="ECO:0000313" key="6">
    <source>
        <dbReference type="Proteomes" id="UP000006327"/>
    </source>
</evidence>
<name>K6YZ59_9ALTE</name>
<evidence type="ECO:0000256" key="3">
    <source>
        <dbReference type="ARBA" id="ARBA00023085"/>
    </source>
</evidence>
<dbReference type="PANTHER" id="PTHR31321">
    <property type="entry name" value="ACYL-COA THIOESTER HYDROLASE YBHC-RELATED"/>
    <property type="match status" value="1"/>
</dbReference>
<dbReference type="GO" id="GO:0030599">
    <property type="term" value="F:pectinesterase activity"/>
    <property type="evidence" value="ECO:0007669"/>
    <property type="project" value="InterPro"/>
</dbReference>
<evidence type="ECO:0000256" key="2">
    <source>
        <dbReference type="ARBA" id="ARBA00022801"/>
    </source>
</evidence>
<dbReference type="InterPro" id="IPR000070">
    <property type="entry name" value="Pectinesterase_cat"/>
</dbReference>
<dbReference type="STRING" id="493475.GARC_5108"/>
<dbReference type="GO" id="GO:0009279">
    <property type="term" value="C:cell outer membrane"/>
    <property type="evidence" value="ECO:0007669"/>
    <property type="project" value="TreeGrafter"/>
</dbReference>
<accession>K6YZ59</accession>
<comment type="similarity">
    <text evidence="1">Belongs to the pectinesterase family.</text>
</comment>
<evidence type="ECO:0000256" key="1">
    <source>
        <dbReference type="ARBA" id="ARBA00008891"/>
    </source>
</evidence>
<protein>
    <submittedName>
        <fullName evidence="5">Pectinesterase A</fullName>
    </submittedName>
</protein>
<keyword evidence="6" id="KW-1185">Reference proteome</keyword>
<gene>
    <name evidence="5" type="primary">pemA</name>
    <name evidence="5" type="ORF">GARC_5108</name>
</gene>
<dbReference type="Proteomes" id="UP000006327">
    <property type="component" value="Unassembled WGS sequence"/>
</dbReference>
<dbReference type="GO" id="GO:0042545">
    <property type="term" value="P:cell wall modification"/>
    <property type="evidence" value="ECO:0007669"/>
    <property type="project" value="InterPro"/>
</dbReference>